<feature type="region of interest" description="Disordered" evidence="4">
    <location>
        <begin position="1"/>
        <end position="150"/>
    </location>
</feature>
<dbReference type="Gene3D" id="1.10.10.60">
    <property type="entry name" value="Homeodomain-like"/>
    <property type="match status" value="2"/>
</dbReference>
<feature type="compositionally biased region" description="Low complexity" evidence="4">
    <location>
        <begin position="78"/>
        <end position="100"/>
    </location>
</feature>
<feature type="domain" description="Myb-like" evidence="5">
    <location>
        <begin position="595"/>
        <end position="644"/>
    </location>
</feature>
<dbReference type="GO" id="GO:0000976">
    <property type="term" value="F:transcription cis-regulatory region binding"/>
    <property type="evidence" value="ECO:0007669"/>
    <property type="project" value="TreeGrafter"/>
</dbReference>
<dbReference type="InterPro" id="IPR051651">
    <property type="entry name" value="DMTF1_DNA-bind_reg"/>
</dbReference>
<dbReference type="OMA" id="QSNTDLW"/>
<name>A0A1W2TQF7_ROSNE</name>
<comment type="subcellular location">
    <subcellularLocation>
        <location evidence="1">Nucleus</location>
    </subcellularLocation>
</comment>
<evidence type="ECO:0000259" key="6">
    <source>
        <dbReference type="PROSITE" id="PS51294"/>
    </source>
</evidence>
<dbReference type="InterPro" id="IPR009057">
    <property type="entry name" value="Homeodomain-like_sf"/>
</dbReference>
<dbReference type="CDD" id="cd00167">
    <property type="entry name" value="SANT"/>
    <property type="match status" value="2"/>
</dbReference>
<feature type="compositionally biased region" description="Basic and acidic residues" evidence="4">
    <location>
        <begin position="203"/>
        <end position="212"/>
    </location>
</feature>
<organism evidence="7">
    <name type="scientific">Rosellinia necatrix</name>
    <name type="common">White root-rot fungus</name>
    <dbReference type="NCBI Taxonomy" id="77044"/>
    <lineage>
        <taxon>Eukaryota</taxon>
        <taxon>Fungi</taxon>
        <taxon>Dikarya</taxon>
        <taxon>Ascomycota</taxon>
        <taxon>Pezizomycotina</taxon>
        <taxon>Sordariomycetes</taxon>
        <taxon>Xylariomycetidae</taxon>
        <taxon>Xylariales</taxon>
        <taxon>Xylariaceae</taxon>
        <taxon>Rosellinia</taxon>
    </lineage>
</organism>
<feature type="region of interest" description="Disordered" evidence="4">
    <location>
        <begin position="381"/>
        <end position="432"/>
    </location>
</feature>
<feature type="compositionally biased region" description="Basic and acidic residues" evidence="4">
    <location>
        <begin position="13"/>
        <end position="33"/>
    </location>
</feature>
<protein>
    <submittedName>
        <fullName evidence="7">Putative myb transcription</fullName>
    </submittedName>
</protein>
<dbReference type="PROSITE" id="PS50090">
    <property type="entry name" value="MYB_LIKE"/>
    <property type="match status" value="2"/>
</dbReference>
<accession>A0A1W2TQF7</accession>
<feature type="compositionally biased region" description="Polar residues" evidence="4">
    <location>
        <begin position="37"/>
        <end position="46"/>
    </location>
</feature>
<dbReference type="InterPro" id="IPR017930">
    <property type="entry name" value="Myb_dom"/>
</dbReference>
<feature type="compositionally biased region" description="Acidic residues" evidence="4">
    <location>
        <begin position="867"/>
        <end position="882"/>
    </location>
</feature>
<feature type="compositionally biased region" description="Basic residues" evidence="4">
    <location>
        <begin position="920"/>
        <end position="933"/>
    </location>
</feature>
<dbReference type="GO" id="GO:0005634">
    <property type="term" value="C:nucleus"/>
    <property type="evidence" value="ECO:0007669"/>
    <property type="project" value="UniProtKB-SubCell"/>
</dbReference>
<feature type="domain" description="HTH myb-type" evidence="6">
    <location>
        <begin position="595"/>
        <end position="648"/>
    </location>
</feature>
<feature type="compositionally biased region" description="Basic and acidic residues" evidence="4">
    <location>
        <begin position="105"/>
        <end position="117"/>
    </location>
</feature>
<feature type="compositionally biased region" description="Polar residues" evidence="4">
    <location>
        <begin position="419"/>
        <end position="428"/>
    </location>
</feature>
<dbReference type="SMART" id="SM00717">
    <property type="entry name" value="SANT"/>
    <property type="match status" value="3"/>
</dbReference>
<reference evidence="7" key="1">
    <citation type="submission" date="2016-03" db="EMBL/GenBank/DDBJ databases">
        <title>Draft genome sequence of Rosellinia necatrix.</title>
        <authorList>
            <person name="Kanematsu S."/>
        </authorList>
    </citation>
    <scope>NUCLEOTIDE SEQUENCE [LARGE SCALE GENOMIC DNA]</scope>
    <source>
        <strain evidence="7">W97</strain>
    </source>
</reference>
<evidence type="ECO:0000256" key="1">
    <source>
        <dbReference type="ARBA" id="ARBA00004123"/>
    </source>
</evidence>
<gene>
    <name evidence="7" type="ORF">SAMD00023353_4800290</name>
</gene>
<evidence type="ECO:0000256" key="3">
    <source>
        <dbReference type="ARBA" id="ARBA00023242"/>
    </source>
</evidence>
<dbReference type="AlphaFoldDB" id="A0A1W2TQF7"/>
<keyword evidence="8" id="KW-1185">Reference proteome</keyword>
<feature type="compositionally biased region" description="Basic and acidic residues" evidence="4">
    <location>
        <begin position="126"/>
        <end position="137"/>
    </location>
</feature>
<dbReference type="PROSITE" id="PS51294">
    <property type="entry name" value="HTH_MYB"/>
    <property type="match status" value="1"/>
</dbReference>
<feature type="domain" description="Myb-like" evidence="5">
    <location>
        <begin position="647"/>
        <end position="719"/>
    </location>
</feature>
<dbReference type="EMBL" id="DF977493">
    <property type="protein sequence ID" value="GAP90654.1"/>
    <property type="molecule type" value="Genomic_DNA"/>
</dbReference>
<feature type="region of interest" description="Disordered" evidence="4">
    <location>
        <begin position="445"/>
        <end position="508"/>
    </location>
</feature>
<keyword evidence="3" id="KW-0539">Nucleus</keyword>
<feature type="region of interest" description="Disordered" evidence="4">
    <location>
        <begin position="166"/>
        <end position="250"/>
    </location>
</feature>
<keyword evidence="2" id="KW-0238">DNA-binding</keyword>
<dbReference type="Pfam" id="PF13921">
    <property type="entry name" value="Myb_DNA-bind_6"/>
    <property type="match status" value="1"/>
</dbReference>
<dbReference type="STRING" id="77044.A0A1W2TQF7"/>
<feature type="region of interest" description="Disordered" evidence="4">
    <location>
        <begin position="848"/>
        <end position="962"/>
    </location>
</feature>
<evidence type="ECO:0000313" key="8">
    <source>
        <dbReference type="Proteomes" id="UP000054516"/>
    </source>
</evidence>
<feature type="compositionally biased region" description="Polar residues" evidence="4">
    <location>
        <begin position="946"/>
        <end position="962"/>
    </location>
</feature>
<evidence type="ECO:0000256" key="2">
    <source>
        <dbReference type="ARBA" id="ARBA00023125"/>
    </source>
</evidence>
<dbReference type="InterPro" id="IPR001005">
    <property type="entry name" value="SANT/Myb"/>
</dbReference>
<evidence type="ECO:0000313" key="7">
    <source>
        <dbReference type="EMBL" id="GAP90654.1"/>
    </source>
</evidence>
<dbReference type="SUPFAM" id="SSF46689">
    <property type="entry name" value="Homeodomain-like"/>
    <property type="match status" value="1"/>
</dbReference>
<evidence type="ECO:0000256" key="4">
    <source>
        <dbReference type="SAM" id="MobiDB-lite"/>
    </source>
</evidence>
<dbReference type="PANTHER" id="PTHR46380:SF2">
    <property type="entry name" value="CYCLIN-D-BINDING MYB-LIKE TRANSCRIPTION FACTOR 1"/>
    <property type="match status" value="1"/>
</dbReference>
<dbReference type="PANTHER" id="PTHR46380">
    <property type="entry name" value="CYCLIN-D-BINDING MYB-LIKE TRANSCRIPTION FACTOR 1"/>
    <property type="match status" value="1"/>
</dbReference>
<feature type="compositionally biased region" description="Polar residues" evidence="4">
    <location>
        <begin position="1"/>
        <end position="10"/>
    </location>
</feature>
<feature type="region of interest" description="Disordered" evidence="4">
    <location>
        <begin position="265"/>
        <end position="289"/>
    </location>
</feature>
<proteinExistence type="predicted"/>
<evidence type="ECO:0000259" key="5">
    <source>
        <dbReference type="PROSITE" id="PS50090"/>
    </source>
</evidence>
<dbReference type="Proteomes" id="UP000054516">
    <property type="component" value="Unassembled WGS sequence"/>
</dbReference>
<sequence length="962" mass="107153">MGQTASQTQEEGYDSKDDTLEQDQFRNHEHSSDEPVFSSQIHNAGNSALLPPRRPAKIKYTSSSRSRFDSAQALSPVSSRKMSNSSPYSSSPVPSSIDFSIQAEVDGKLPHPSDKKAESKRRKRERRESRRAAKLAERQAAASATLELADEPSRFAEIWDAHEAVLAAKREQEEEEPEPPVGEPVGGVVESRNTTSKKRRRESRIQVEDGPQRKSKKRKNPQNDTTSIATEHNEPSYGYTIEEPEVSGNSEINFNELAEHFYSGRKRKSQADAAEAGSETVEPRDSLDINGRSGIDLAGNGPVGTEVDGQAETYGDDFSDNGVSGMAWGTLSAAHVITGLQATASATSANEPIRDNHPSEPVLPGVIVGEETNHEAQDGMDVDGRAAPNHIGEVTDDDIEVPSSLPLPRSNGEPGAQGRATNTTSTGSKRVAKQDFFSRMADNYDESISSQSPSAAALSHKSGKGKRIAVSEGDNIAGPSTANGKSVPPKVKDMLNSPGGERAPITPSTESMVRVREIKTPVTLSGAFSELEIQNLTEAIERFRDDHKMIQHHVNELIHSNPKESRAGELWECIMAACPGRSRQKVINQTRRKFHNFVARGTWTAEQDQELREMFERYGNKYSLIGQLINRHPEDIRDRVRNYIICGDKLRKDVWSQEETDRLVTIVEQAIEEIRSQRAKLGQDNIRPVEDDINWQMVSQGMERTRSRLQCIAKWKAIKPHLAGGGLDGDAAPVEEIIQQARETATTMSYRNRSFVIKGILKSGANADSRIPWLKVRTELGNQWTRPPLMIVWFRLRRTIPNWQSLNVKEMSTILLQKFQETHKLEYPSDISQQDDLAEYREIEYRIRRGRKSNPTPKSAAIVGKESDEDDEDEREEQDETTQETSQERPPSVDLGTGSAGEKEEREVEDSEPEASNRGQSRRRLHTRPRGKRARAEDLEHDDSDNQSSDTNASQVSSIPAR</sequence>
<dbReference type="GO" id="GO:0003700">
    <property type="term" value="F:DNA-binding transcription factor activity"/>
    <property type="evidence" value="ECO:0007669"/>
    <property type="project" value="TreeGrafter"/>
</dbReference>
<dbReference type="OrthoDB" id="39591at2759"/>